<dbReference type="EMBL" id="PVNP01000220">
    <property type="protein sequence ID" value="PRO71003.1"/>
    <property type="molecule type" value="Genomic_DNA"/>
</dbReference>
<gene>
    <name evidence="1" type="ORF">C6Y40_24410</name>
</gene>
<dbReference type="RefSeq" id="WP_105936987.1">
    <property type="nucleotide sequence ID" value="NZ_PVNP01000220.1"/>
</dbReference>
<keyword evidence="2" id="KW-1185">Reference proteome</keyword>
<proteinExistence type="predicted"/>
<evidence type="ECO:0008006" key="3">
    <source>
        <dbReference type="Google" id="ProtNLM"/>
    </source>
</evidence>
<accession>A0A2S9V3I4</accession>
<name>A0A2S9V3I4_9ALTE</name>
<comment type="caution">
    <text evidence="1">The sequence shown here is derived from an EMBL/GenBank/DDBJ whole genome shotgun (WGS) entry which is preliminary data.</text>
</comment>
<evidence type="ECO:0000313" key="2">
    <source>
        <dbReference type="Proteomes" id="UP000238949"/>
    </source>
</evidence>
<organism evidence="1 2">
    <name type="scientific">Alteromonas alba</name>
    <dbReference type="NCBI Taxonomy" id="2079529"/>
    <lineage>
        <taxon>Bacteria</taxon>
        <taxon>Pseudomonadati</taxon>
        <taxon>Pseudomonadota</taxon>
        <taxon>Gammaproteobacteria</taxon>
        <taxon>Alteromonadales</taxon>
        <taxon>Alteromonadaceae</taxon>
        <taxon>Alteromonas/Salinimonas group</taxon>
        <taxon>Alteromonas</taxon>
    </lineage>
</organism>
<sequence>MQQLTPPAIANLLVCEPGIIRWTGPIPATQQQAVGLCHNIARLLNARQGENDWGADRLQVRLVADNFELLFNVEWLCEAVWLEPVGASTAHISKADMLQNVQLKLQQALEQADL</sequence>
<dbReference type="Proteomes" id="UP000238949">
    <property type="component" value="Unassembled WGS sequence"/>
</dbReference>
<dbReference type="OrthoDB" id="6333293at2"/>
<reference evidence="2" key="1">
    <citation type="journal article" date="2020" name="Int. J. Syst. Evol. Microbiol.">
        <title>Alteromonas alba sp. nov., a marine bacterium isolated from the seawater of the West Pacific Ocean.</title>
        <authorList>
            <person name="Sun C."/>
            <person name="Wu Y.-H."/>
            <person name="Xamxidin M."/>
            <person name="Cheng H."/>
            <person name="Xu X.-W."/>
        </authorList>
    </citation>
    <scope>NUCLEOTIDE SEQUENCE [LARGE SCALE GENOMIC DNA]</scope>
    <source>
        <strain evidence="2">190</strain>
    </source>
</reference>
<dbReference type="Pfam" id="PF12305">
    <property type="entry name" value="DUF3630"/>
    <property type="match status" value="1"/>
</dbReference>
<dbReference type="InterPro" id="IPR022080">
    <property type="entry name" value="DUF3630"/>
</dbReference>
<protein>
    <recommendedName>
        <fullName evidence="3">DUF3630 domain-containing protein</fullName>
    </recommendedName>
</protein>
<dbReference type="AlphaFoldDB" id="A0A2S9V3I4"/>
<evidence type="ECO:0000313" key="1">
    <source>
        <dbReference type="EMBL" id="PRO71003.1"/>
    </source>
</evidence>